<reference evidence="3 4" key="1">
    <citation type="journal article" date="2012" name="BMC Genomics">
        <title>Comparative genomic analysis and phylogenetic position of Theileria equi.</title>
        <authorList>
            <person name="Kappmeyer L.S."/>
            <person name="Thiagarajan M."/>
            <person name="Herndon D.R."/>
            <person name="Ramsay J.D."/>
            <person name="Caler E."/>
            <person name="Djikeng A."/>
            <person name="Gillespie J.J."/>
            <person name="Lau A.O."/>
            <person name="Roalson E.H."/>
            <person name="Silva J.C."/>
            <person name="Silva M.G."/>
            <person name="Suarez C.E."/>
            <person name="Ueti M.W."/>
            <person name="Nene V.M."/>
            <person name="Mealey R.H."/>
            <person name="Knowles D.P."/>
            <person name="Brayton K.A."/>
        </authorList>
    </citation>
    <scope>NUCLEOTIDE SEQUENCE [LARGE SCALE GENOMIC DNA]</scope>
    <source>
        <strain evidence="3 4">WA</strain>
    </source>
</reference>
<feature type="transmembrane region" description="Helical" evidence="2">
    <location>
        <begin position="21"/>
        <end position="38"/>
    </location>
</feature>
<keyword evidence="2" id="KW-0472">Membrane</keyword>
<dbReference type="STRING" id="1537102.L1LAK3"/>
<feature type="transmembrane region" description="Helical" evidence="2">
    <location>
        <begin position="326"/>
        <end position="345"/>
    </location>
</feature>
<evidence type="ECO:0000313" key="4">
    <source>
        <dbReference type="Proteomes" id="UP000031512"/>
    </source>
</evidence>
<dbReference type="VEuPathDB" id="PiroplasmaDB:BEWA_046570"/>
<proteinExistence type="predicted"/>
<evidence type="ECO:0000256" key="1">
    <source>
        <dbReference type="SAM" id="MobiDB-lite"/>
    </source>
</evidence>
<keyword evidence="4" id="KW-1185">Reference proteome</keyword>
<feature type="transmembrane region" description="Helical" evidence="2">
    <location>
        <begin position="148"/>
        <end position="171"/>
    </location>
</feature>
<name>L1LAK3_THEEQ</name>
<sequence length="508" mass="56287">MMSEEAKMDQKKKEGDGLKKTVAFMAGLSLYQLPYLAMAAAKYSLARFQIPMSLLSLYISRMIVLFRVLSLIGIALLTLYSQCKGPYQRQMTAGFFIAFSLCFVFLFLIYCTGGEQGHLTLYYWGLGAASFLLGAAFTTIVDIVTENVVFLLLSLPLTGVFVSIFHLTFIFFWELFGLSNINYWLVVCQLIIAICITSIHALLYTITYWSEDAQGEGSGTGSSSSSSSSNTTGAQGQDGATQEDGFMTALGKAWSPILLISLGYGIHNAFYPGIAPYKLTDVKTAYNIDLVVLFTSALAPLSILILKDKKMGPDVQWIKGNSIWHASWIFFLIEMTCATIFICGLHSPGAAISRAVKSSPAILGLMTVTYDLCAQLTRSIGTNGADMQSYEKRSNSAMNTLNSFSYGFTQVIFASMGDGYLKTYSKYEHDRSKWPTQHFGILRSFWFWYWTATKVSFKAIGGSFCLDVRGAIQTKKEVLFIVYSDEVDNSNKPPKAENPTVMKIVYDI</sequence>
<gene>
    <name evidence="3" type="ORF">BEWA_046570</name>
</gene>
<feature type="region of interest" description="Disordered" evidence="1">
    <location>
        <begin position="217"/>
        <end position="240"/>
    </location>
</feature>
<dbReference type="KEGG" id="beq:BEWA_046570"/>
<dbReference type="Proteomes" id="UP000031512">
    <property type="component" value="Unassembled WGS sequence"/>
</dbReference>
<dbReference type="EMBL" id="ACOU01000007">
    <property type="protein sequence ID" value="EKX72193.1"/>
    <property type="molecule type" value="Genomic_DNA"/>
</dbReference>
<accession>L1LAK3</accession>
<evidence type="ECO:0000256" key="2">
    <source>
        <dbReference type="SAM" id="Phobius"/>
    </source>
</evidence>
<dbReference type="GeneID" id="15803959"/>
<feature type="transmembrane region" description="Helical" evidence="2">
    <location>
        <begin position="92"/>
        <end position="110"/>
    </location>
</feature>
<dbReference type="RefSeq" id="XP_004831645.1">
    <property type="nucleotide sequence ID" value="XM_004831588.1"/>
</dbReference>
<comment type="caution">
    <text evidence="3">The sequence shown here is derived from an EMBL/GenBank/DDBJ whole genome shotgun (WGS) entry which is preliminary data.</text>
</comment>
<dbReference type="AlphaFoldDB" id="L1LAK3"/>
<feature type="compositionally biased region" description="Low complexity" evidence="1">
    <location>
        <begin position="221"/>
        <end position="233"/>
    </location>
</feature>
<keyword evidence="2" id="KW-0812">Transmembrane</keyword>
<feature type="transmembrane region" description="Helical" evidence="2">
    <location>
        <begin position="183"/>
        <end position="204"/>
    </location>
</feature>
<evidence type="ECO:0000313" key="3">
    <source>
        <dbReference type="EMBL" id="EKX72193.1"/>
    </source>
</evidence>
<feature type="transmembrane region" description="Helical" evidence="2">
    <location>
        <begin position="58"/>
        <end position="80"/>
    </location>
</feature>
<feature type="transmembrane region" description="Helical" evidence="2">
    <location>
        <begin position="286"/>
        <end position="306"/>
    </location>
</feature>
<protein>
    <submittedName>
        <fullName evidence="3">Uncharacterized protein</fullName>
    </submittedName>
</protein>
<organism evidence="3 4">
    <name type="scientific">Theileria equi strain WA</name>
    <dbReference type="NCBI Taxonomy" id="1537102"/>
    <lineage>
        <taxon>Eukaryota</taxon>
        <taxon>Sar</taxon>
        <taxon>Alveolata</taxon>
        <taxon>Apicomplexa</taxon>
        <taxon>Aconoidasida</taxon>
        <taxon>Piroplasmida</taxon>
        <taxon>Theileriidae</taxon>
        <taxon>Theileria</taxon>
    </lineage>
</organism>
<feature type="transmembrane region" description="Helical" evidence="2">
    <location>
        <begin position="122"/>
        <end position="141"/>
    </location>
</feature>
<keyword evidence="2" id="KW-1133">Transmembrane helix</keyword>